<feature type="region of interest" description="Disordered" evidence="1">
    <location>
        <begin position="29"/>
        <end position="177"/>
    </location>
</feature>
<feature type="compositionally biased region" description="Low complexity" evidence="1">
    <location>
        <begin position="117"/>
        <end position="126"/>
    </location>
</feature>
<comment type="caution">
    <text evidence="2">The sequence shown here is derived from an EMBL/GenBank/DDBJ whole genome shotgun (WGS) entry which is preliminary data.</text>
</comment>
<organism evidence="2 3">
    <name type="scientific">Molorchus minor</name>
    <dbReference type="NCBI Taxonomy" id="1323400"/>
    <lineage>
        <taxon>Eukaryota</taxon>
        <taxon>Metazoa</taxon>
        <taxon>Ecdysozoa</taxon>
        <taxon>Arthropoda</taxon>
        <taxon>Hexapoda</taxon>
        <taxon>Insecta</taxon>
        <taxon>Pterygota</taxon>
        <taxon>Neoptera</taxon>
        <taxon>Endopterygota</taxon>
        <taxon>Coleoptera</taxon>
        <taxon>Polyphaga</taxon>
        <taxon>Cucujiformia</taxon>
        <taxon>Chrysomeloidea</taxon>
        <taxon>Cerambycidae</taxon>
        <taxon>Lamiinae</taxon>
        <taxon>Monochamini</taxon>
        <taxon>Molorchus</taxon>
    </lineage>
</organism>
<feature type="compositionally biased region" description="Low complexity" evidence="1">
    <location>
        <begin position="40"/>
        <end position="55"/>
    </location>
</feature>
<feature type="compositionally biased region" description="Pro residues" evidence="1">
    <location>
        <begin position="106"/>
        <end position="116"/>
    </location>
</feature>
<sequence>MGKWIIYTNKNFNSPISTFASRHNRCNRREVEPRLNSSCSISSTPNRTPTSSTLPGCKSKISNIPQCKGWKPTPPPVPSPKGVMGPPQGQGISVQQQQQLMQSVRSPPPIRSPQPSPSTRTAPSPRNQTVPSPRGPQPSPHDLAASEMLLSQNHSNTLHPHASPVGVPNQDSNEVPR</sequence>
<evidence type="ECO:0000256" key="1">
    <source>
        <dbReference type="SAM" id="MobiDB-lite"/>
    </source>
</evidence>
<evidence type="ECO:0000313" key="2">
    <source>
        <dbReference type="EMBL" id="KAJ8981153.1"/>
    </source>
</evidence>
<keyword evidence="3" id="KW-1185">Reference proteome</keyword>
<proteinExistence type="predicted"/>
<feature type="compositionally biased region" description="Polar residues" evidence="1">
    <location>
        <begin position="149"/>
        <end position="158"/>
    </location>
</feature>
<protein>
    <submittedName>
        <fullName evidence="2">Uncharacterized protein</fullName>
    </submittedName>
</protein>
<gene>
    <name evidence="2" type="ORF">NQ317_013818</name>
</gene>
<dbReference type="Proteomes" id="UP001162164">
    <property type="component" value="Unassembled WGS sequence"/>
</dbReference>
<dbReference type="EMBL" id="JAPWTJ010000200">
    <property type="protein sequence ID" value="KAJ8981153.1"/>
    <property type="molecule type" value="Genomic_DNA"/>
</dbReference>
<feature type="compositionally biased region" description="Low complexity" evidence="1">
    <location>
        <begin position="80"/>
        <end position="105"/>
    </location>
</feature>
<accession>A0ABQ9JS97</accession>
<name>A0ABQ9JS97_9CUCU</name>
<reference evidence="2" key="1">
    <citation type="journal article" date="2023" name="Insect Mol. Biol.">
        <title>Genome sequencing provides insights into the evolution of gene families encoding plant cell wall-degrading enzymes in longhorned beetles.</title>
        <authorList>
            <person name="Shin N.R."/>
            <person name="Okamura Y."/>
            <person name="Kirsch R."/>
            <person name="Pauchet Y."/>
        </authorList>
    </citation>
    <scope>NUCLEOTIDE SEQUENCE</scope>
    <source>
        <strain evidence="2">MMC_N1</strain>
    </source>
</reference>
<evidence type="ECO:0000313" key="3">
    <source>
        <dbReference type="Proteomes" id="UP001162164"/>
    </source>
</evidence>